<sequence length="510" mass="56290">MYIEIVALLLAAVAPASGVEPLPDRATLTKLLDEIDGAATTMAVCVNPPAGLPKLRHGYDVGYLDQVPLGVGSNDGTKRVALDYTCNEGKKWRNPQNNVLYDLPDQVSRIALVPGGILQFTSHLWKSNDDIKLDWGDKAGIELGNDSDSTPDGTGEFSFSDSYKNLYQAISSQRRFVEDVSSFVSAFRVDFKSPGQIQLNSGAQTFISRFLPNTYEANPDAWDAFIDYYGTHYYESGNFGGLLKMTMETQKEVVAQLGESATSRNAELTFKNWIGILGGHSESASRVDARFTRSTSSTQRYFGGQGNLLDPQFYRKWVPTIATNPWLFAGRLRPMSYLFPRAKISGMNKAIKVSLNKARLEDMKTGLNGHIANLRNLQTTGSWAACTGASPDRQCHRRLPIIDLGCTIQGCRWSTWPARRNAYIAEARAVLPRITAEERNKGRNDAGVNALGRQTKNILNKMDTKAPLLTRALTGSAQVCRCGYRRCRCGAPAGPMATIKASQPFFNNWR</sequence>
<dbReference type="Proteomes" id="UP000749559">
    <property type="component" value="Unassembled WGS sequence"/>
</dbReference>
<evidence type="ECO:0000313" key="1">
    <source>
        <dbReference type="EMBL" id="CAH1781039.1"/>
    </source>
</evidence>
<protein>
    <submittedName>
        <fullName evidence="1">Uncharacterized protein</fullName>
    </submittedName>
</protein>
<evidence type="ECO:0000313" key="2">
    <source>
        <dbReference type="Proteomes" id="UP000749559"/>
    </source>
</evidence>
<proteinExistence type="predicted"/>
<dbReference type="OrthoDB" id="6154128at2759"/>
<dbReference type="AlphaFoldDB" id="A0A8J1Y0P4"/>
<comment type="caution">
    <text evidence="1">The sequence shown here is derived from an EMBL/GenBank/DDBJ whole genome shotgun (WGS) entry which is preliminary data.</text>
</comment>
<keyword evidence="2" id="KW-1185">Reference proteome</keyword>
<dbReference type="EMBL" id="CAIIXF020000004">
    <property type="protein sequence ID" value="CAH1781039.1"/>
    <property type="molecule type" value="Genomic_DNA"/>
</dbReference>
<dbReference type="Pfam" id="PF01823">
    <property type="entry name" value="MACPF"/>
    <property type="match status" value="1"/>
</dbReference>
<gene>
    <name evidence="1" type="ORF">OFUS_LOCUS7661</name>
</gene>
<reference evidence="1" key="1">
    <citation type="submission" date="2022-03" db="EMBL/GenBank/DDBJ databases">
        <authorList>
            <person name="Martin C."/>
        </authorList>
    </citation>
    <scope>NUCLEOTIDE SEQUENCE</scope>
</reference>
<accession>A0A8J1Y0P4</accession>
<organism evidence="1 2">
    <name type="scientific">Owenia fusiformis</name>
    <name type="common">Polychaete worm</name>
    <dbReference type="NCBI Taxonomy" id="6347"/>
    <lineage>
        <taxon>Eukaryota</taxon>
        <taxon>Metazoa</taxon>
        <taxon>Spiralia</taxon>
        <taxon>Lophotrochozoa</taxon>
        <taxon>Annelida</taxon>
        <taxon>Polychaeta</taxon>
        <taxon>Sedentaria</taxon>
        <taxon>Canalipalpata</taxon>
        <taxon>Sabellida</taxon>
        <taxon>Oweniida</taxon>
        <taxon>Oweniidae</taxon>
        <taxon>Owenia</taxon>
    </lineage>
</organism>
<name>A0A8J1Y0P4_OWEFU</name>
<dbReference type="PROSITE" id="PS51412">
    <property type="entry name" value="MACPF_2"/>
    <property type="match status" value="1"/>
</dbReference>
<dbReference type="InterPro" id="IPR020864">
    <property type="entry name" value="MACPF"/>
</dbReference>